<feature type="signal peptide" evidence="1">
    <location>
        <begin position="1"/>
        <end position="19"/>
    </location>
</feature>
<dbReference type="Pfam" id="PF07396">
    <property type="entry name" value="Porin_O_P"/>
    <property type="match status" value="1"/>
</dbReference>
<comment type="caution">
    <text evidence="2">The sequence shown here is derived from an EMBL/GenBank/DDBJ whole genome shotgun (WGS) entry which is preliminary data.</text>
</comment>
<feature type="chain" id="PRO_5045512763" evidence="1">
    <location>
        <begin position="20"/>
        <end position="391"/>
    </location>
</feature>
<keyword evidence="1" id="KW-0732">Signal</keyword>
<reference evidence="3" key="1">
    <citation type="journal article" date="2019" name="Int. J. Syst. Evol. Microbiol.">
        <title>The Global Catalogue of Microorganisms (GCM) 10K type strain sequencing project: providing services to taxonomists for standard genome sequencing and annotation.</title>
        <authorList>
            <consortium name="The Broad Institute Genomics Platform"/>
            <consortium name="The Broad Institute Genome Sequencing Center for Infectious Disease"/>
            <person name="Wu L."/>
            <person name="Ma J."/>
        </authorList>
    </citation>
    <scope>NUCLEOTIDE SEQUENCE [LARGE SCALE GENOMIC DNA]</scope>
    <source>
        <strain evidence="3">CGMCC 1.10832</strain>
    </source>
</reference>
<evidence type="ECO:0000256" key="1">
    <source>
        <dbReference type="SAM" id="SignalP"/>
    </source>
</evidence>
<dbReference type="Proteomes" id="UP000636010">
    <property type="component" value="Unassembled WGS sequence"/>
</dbReference>
<gene>
    <name evidence="2" type="ORF">GCM10011506_09370</name>
</gene>
<dbReference type="InterPro" id="IPR010870">
    <property type="entry name" value="Porin_O/P"/>
</dbReference>
<dbReference type="RefSeq" id="WP_188460689.1">
    <property type="nucleotide sequence ID" value="NZ_BAABHU010000002.1"/>
</dbReference>
<evidence type="ECO:0000313" key="3">
    <source>
        <dbReference type="Proteomes" id="UP000636010"/>
    </source>
</evidence>
<organism evidence="2 3">
    <name type="scientific">Marivirga lumbricoides</name>
    <dbReference type="NCBI Taxonomy" id="1046115"/>
    <lineage>
        <taxon>Bacteria</taxon>
        <taxon>Pseudomonadati</taxon>
        <taxon>Bacteroidota</taxon>
        <taxon>Cytophagia</taxon>
        <taxon>Cytophagales</taxon>
        <taxon>Marivirgaceae</taxon>
        <taxon>Marivirga</taxon>
    </lineage>
</organism>
<accession>A0ABQ1LM01</accession>
<dbReference type="SUPFAM" id="SSF56935">
    <property type="entry name" value="Porins"/>
    <property type="match status" value="1"/>
</dbReference>
<dbReference type="Gene3D" id="2.40.160.10">
    <property type="entry name" value="Porin"/>
    <property type="match status" value="1"/>
</dbReference>
<name>A0ABQ1LM01_9BACT</name>
<dbReference type="InterPro" id="IPR023614">
    <property type="entry name" value="Porin_dom_sf"/>
</dbReference>
<keyword evidence="3" id="KW-1185">Reference proteome</keyword>
<proteinExistence type="predicted"/>
<dbReference type="EMBL" id="BMEC01000002">
    <property type="protein sequence ID" value="GGC26110.1"/>
    <property type="molecule type" value="Genomic_DNA"/>
</dbReference>
<evidence type="ECO:0000313" key="2">
    <source>
        <dbReference type="EMBL" id="GGC26110.1"/>
    </source>
</evidence>
<protein>
    <submittedName>
        <fullName evidence="2">Porin</fullName>
    </submittedName>
</protein>
<sequence length="391" mass="45179">MRLFLSGIFVLVVNCSLLAQEKNSSQKWYEKIHIGGYIQVRYNGLFETNPNLNCEQCDENWGEEGGGLSFRRVRFKIKGQISPRLFFYFQPDFAKSIGEAHHVGRLKDAYIDVGLDKKNEFRLRIGQSKVPFGFENMQSSSNRLPLDRNDALNSAVKDERDLGIFFYWATREKRELIKGLRKAGLSGGDFGLFALGFYNGQTANHFDENDVFHIVTRFSYPIELGNQVIEPGIQAYSGKYVVTEHSSNIDVNTGGYTDQRAALSFILYPQPFGIQAEYNFGRGPEFDKATNTIQVSPLQGGYATFSYFIEKWHQQFYPFIRLQFYDGGKKHELDARSYTVKDTEIGIEWHPIPHFELLAEYTFSDRRYEDFENPVNHQKGRLMRIQAQLKF</sequence>